<sequence length="387" mass="41999">MPKGFDINKRGIREMSRAIEEEFARNPVRVPVESSFEGSQVTTEYPGVYDGVGFDDVSEETALRLAAVEATIVLLLKLAERGPNERGAHPKWQWVDQHLHLLDEPLRSWAQEHAGELVGALTDNRLLAGEVRSVAGQVGSELSERGRRYAVRLRAQRSGRGRRIIVSERVLALIGHADAEGWQRVDPADLVGTALSWVAGVKVTEDEADAAGSDLIRRGLINATELDQGAVCYARPTSAGITVLEAFDGSITMWEKGKAQGGTYVGDQITIRDSNGVQVATRTSGKVNQSASTETSATPDLAQLCAQIRELTPQLSLHATEREELIEQTERLESAAEDPQEQVRGVKRWLSSARDLLEGDTSGKAAGVLSALGSALVWCNQVMEKLG</sequence>
<dbReference type="EMBL" id="JBEQNB010000028">
    <property type="protein sequence ID" value="MES0838363.1"/>
    <property type="molecule type" value="Genomic_DNA"/>
</dbReference>
<organism evidence="1 2">
    <name type="scientific">Nocardiopsis tropica</name>
    <dbReference type="NCBI Taxonomy" id="109330"/>
    <lineage>
        <taxon>Bacteria</taxon>
        <taxon>Bacillati</taxon>
        <taxon>Actinomycetota</taxon>
        <taxon>Actinomycetes</taxon>
        <taxon>Streptosporangiales</taxon>
        <taxon>Nocardiopsidaceae</taxon>
        <taxon>Nocardiopsis</taxon>
    </lineage>
</organism>
<name>A0ABV2A4R2_9ACTN</name>
<keyword evidence="2" id="KW-1185">Reference proteome</keyword>
<comment type="caution">
    <text evidence="1">The sequence shown here is derived from an EMBL/GenBank/DDBJ whole genome shotgun (WGS) entry which is preliminary data.</text>
</comment>
<evidence type="ECO:0000313" key="1">
    <source>
        <dbReference type="EMBL" id="MES0838363.1"/>
    </source>
</evidence>
<reference evidence="1 2" key="1">
    <citation type="submission" date="2024-06" db="EMBL/GenBank/DDBJ databases">
        <authorList>
            <person name="Bataeva Y.V."/>
            <person name="Grigorian L.N."/>
            <person name="Solomentsev V.I."/>
        </authorList>
    </citation>
    <scope>NUCLEOTIDE SEQUENCE [LARGE SCALE GENOMIC DNA]</scope>
    <source>
        <strain evidence="2">SCPM-O-B-12605 (RCAM04882)</strain>
    </source>
</reference>
<dbReference type="RefSeq" id="WP_352987184.1">
    <property type="nucleotide sequence ID" value="NZ_JBEQNA010000024.1"/>
</dbReference>
<protein>
    <submittedName>
        <fullName evidence="1">Uncharacterized protein</fullName>
    </submittedName>
</protein>
<accession>A0ABV2A4R2</accession>
<gene>
    <name evidence="1" type="ORF">ABUK86_31670</name>
</gene>
<proteinExistence type="predicted"/>
<dbReference type="Proteomes" id="UP001432401">
    <property type="component" value="Unassembled WGS sequence"/>
</dbReference>
<evidence type="ECO:0000313" key="2">
    <source>
        <dbReference type="Proteomes" id="UP001432401"/>
    </source>
</evidence>